<gene>
    <name evidence="1" type="ORF">FCALED_LOCUS16518</name>
</gene>
<dbReference type="OrthoDB" id="2309379at2759"/>
<evidence type="ECO:0000313" key="2">
    <source>
        <dbReference type="Proteomes" id="UP000789570"/>
    </source>
</evidence>
<proteinExistence type="predicted"/>
<feature type="non-terminal residue" evidence="1">
    <location>
        <position position="277"/>
    </location>
</feature>
<name>A0A9N9IZ39_9GLOM</name>
<protein>
    <submittedName>
        <fullName evidence="1">6306_t:CDS:1</fullName>
    </submittedName>
</protein>
<sequence>KLTQYKRKQCQHISKVHATARKPLLANSQSLKASIQEIIMKNKHQYITKFVNMATQVSQIGQMSFQNTAQAIQLEISEIHINQIFNQDTLSEFFTFGIMLDKSTRDQHKIFVLCVIFWNSRINKPDFQVLEMRDLATCTGKSVAQAIYDIFDHFKINPQQCFVCVTDNTNYMSGKSGGAISLFNKLSDANLFQIPCGLHVTHIIMNNFEEVAFGKLPNVSGFSRKELPANLLYLAWDLHDGYNKTDKDKPMGIRSDYICRLYEERFGYQLTKYQQPI</sequence>
<dbReference type="Proteomes" id="UP000789570">
    <property type="component" value="Unassembled WGS sequence"/>
</dbReference>
<keyword evidence="2" id="KW-1185">Reference proteome</keyword>
<dbReference type="EMBL" id="CAJVPQ010019713">
    <property type="protein sequence ID" value="CAG8754566.1"/>
    <property type="molecule type" value="Genomic_DNA"/>
</dbReference>
<organism evidence="1 2">
    <name type="scientific">Funneliformis caledonium</name>
    <dbReference type="NCBI Taxonomy" id="1117310"/>
    <lineage>
        <taxon>Eukaryota</taxon>
        <taxon>Fungi</taxon>
        <taxon>Fungi incertae sedis</taxon>
        <taxon>Mucoromycota</taxon>
        <taxon>Glomeromycotina</taxon>
        <taxon>Glomeromycetes</taxon>
        <taxon>Glomerales</taxon>
        <taxon>Glomeraceae</taxon>
        <taxon>Funneliformis</taxon>
    </lineage>
</organism>
<comment type="caution">
    <text evidence="1">The sequence shown here is derived from an EMBL/GenBank/DDBJ whole genome shotgun (WGS) entry which is preliminary data.</text>
</comment>
<accession>A0A9N9IZ39</accession>
<dbReference type="SUPFAM" id="SSF53098">
    <property type="entry name" value="Ribonuclease H-like"/>
    <property type="match status" value="1"/>
</dbReference>
<dbReference type="InterPro" id="IPR012337">
    <property type="entry name" value="RNaseH-like_sf"/>
</dbReference>
<evidence type="ECO:0000313" key="1">
    <source>
        <dbReference type="EMBL" id="CAG8754566.1"/>
    </source>
</evidence>
<dbReference type="AlphaFoldDB" id="A0A9N9IZ39"/>
<reference evidence="1" key="1">
    <citation type="submission" date="2021-06" db="EMBL/GenBank/DDBJ databases">
        <authorList>
            <person name="Kallberg Y."/>
            <person name="Tangrot J."/>
            <person name="Rosling A."/>
        </authorList>
    </citation>
    <scope>NUCLEOTIDE SEQUENCE</scope>
    <source>
        <strain evidence="1">UK204</strain>
    </source>
</reference>